<dbReference type="PANTHER" id="PTHR45625:SF6">
    <property type="entry name" value="SPLICEOSOME-ASSOCIATED PROTEIN CWC27 HOMOLOG"/>
    <property type="match status" value="1"/>
</dbReference>
<feature type="domain" description="PPIase cyclophilin-type" evidence="6">
    <location>
        <begin position="1"/>
        <end position="140"/>
    </location>
</feature>
<dbReference type="InterPro" id="IPR002130">
    <property type="entry name" value="Cyclophilin-type_PPIase_dom"/>
</dbReference>
<protein>
    <recommendedName>
        <fullName evidence="6">PPIase cyclophilin-type domain-containing protein</fullName>
    </recommendedName>
</protein>
<dbReference type="Pfam" id="PF00160">
    <property type="entry name" value="Pro_isomerase"/>
    <property type="match status" value="1"/>
</dbReference>
<dbReference type="HOGENOM" id="CLU_012062_14_5_1"/>
<evidence type="ECO:0000313" key="7">
    <source>
        <dbReference type="EMBL" id="EAU30001.1"/>
    </source>
</evidence>
<dbReference type="GO" id="GO:0003755">
    <property type="term" value="F:peptidyl-prolyl cis-trans isomerase activity"/>
    <property type="evidence" value="ECO:0007669"/>
    <property type="project" value="UniProtKB-EC"/>
</dbReference>
<organism evidence="7 8">
    <name type="scientific">Aspergillus terreus (strain NIH 2624 / FGSC A1156)</name>
    <dbReference type="NCBI Taxonomy" id="341663"/>
    <lineage>
        <taxon>Eukaryota</taxon>
        <taxon>Fungi</taxon>
        <taxon>Dikarya</taxon>
        <taxon>Ascomycota</taxon>
        <taxon>Pezizomycotina</taxon>
        <taxon>Eurotiomycetes</taxon>
        <taxon>Eurotiomycetidae</taxon>
        <taxon>Eurotiales</taxon>
        <taxon>Aspergillaceae</taxon>
        <taxon>Aspergillus</taxon>
        <taxon>Aspergillus subgen. Circumdati</taxon>
    </lineage>
</organism>
<dbReference type="OMA" id="CKNFLQH"/>
<evidence type="ECO:0000256" key="1">
    <source>
        <dbReference type="ARBA" id="ARBA00000971"/>
    </source>
</evidence>
<dbReference type="PROSITE" id="PS00170">
    <property type="entry name" value="CSA_PPIASE_1"/>
    <property type="match status" value="1"/>
</dbReference>
<dbReference type="GO" id="GO:0006457">
    <property type="term" value="P:protein folding"/>
    <property type="evidence" value="ECO:0007669"/>
    <property type="project" value="InterPro"/>
</dbReference>
<feature type="region of interest" description="Disordered" evidence="5">
    <location>
        <begin position="293"/>
        <end position="323"/>
    </location>
</feature>
<name>Q0C924_ASPTN</name>
<dbReference type="PANTHER" id="PTHR45625">
    <property type="entry name" value="PEPTIDYL-PROLYL CIS-TRANS ISOMERASE-RELATED"/>
    <property type="match status" value="1"/>
</dbReference>
<accession>Q0C924</accession>
<comment type="catalytic activity">
    <reaction evidence="1">
        <text>[protein]-peptidylproline (omega=180) = [protein]-peptidylproline (omega=0)</text>
        <dbReference type="Rhea" id="RHEA:16237"/>
        <dbReference type="Rhea" id="RHEA-COMP:10747"/>
        <dbReference type="Rhea" id="RHEA-COMP:10748"/>
        <dbReference type="ChEBI" id="CHEBI:83833"/>
        <dbReference type="ChEBI" id="CHEBI:83834"/>
        <dbReference type="EC" id="5.2.1.8"/>
    </reaction>
</comment>
<dbReference type="PROSITE" id="PS50072">
    <property type="entry name" value="CSA_PPIASE_2"/>
    <property type="match status" value="1"/>
</dbReference>
<reference evidence="8" key="1">
    <citation type="submission" date="2005-09" db="EMBL/GenBank/DDBJ databases">
        <title>Annotation of the Aspergillus terreus NIH2624 genome.</title>
        <authorList>
            <person name="Birren B.W."/>
            <person name="Lander E.S."/>
            <person name="Galagan J.E."/>
            <person name="Nusbaum C."/>
            <person name="Devon K."/>
            <person name="Henn M."/>
            <person name="Ma L.-J."/>
            <person name="Jaffe D.B."/>
            <person name="Butler J."/>
            <person name="Alvarez P."/>
            <person name="Gnerre S."/>
            <person name="Grabherr M."/>
            <person name="Kleber M."/>
            <person name="Mauceli E.W."/>
            <person name="Brockman W."/>
            <person name="Rounsley S."/>
            <person name="Young S.K."/>
            <person name="LaButti K."/>
            <person name="Pushparaj V."/>
            <person name="DeCaprio D."/>
            <person name="Crawford M."/>
            <person name="Koehrsen M."/>
            <person name="Engels R."/>
            <person name="Montgomery P."/>
            <person name="Pearson M."/>
            <person name="Howarth C."/>
            <person name="Larson L."/>
            <person name="Luoma S."/>
            <person name="White J."/>
            <person name="Alvarado L."/>
            <person name="Kodira C.D."/>
            <person name="Zeng Q."/>
            <person name="Oleary S."/>
            <person name="Yandava C."/>
            <person name="Denning D.W."/>
            <person name="Nierman W.C."/>
            <person name="Milne T."/>
            <person name="Madden K."/>
        </authorList>
    </citation>
    <scope>NUCLEOTIDE SEQUENCE [LARGE SCALE GENOMIC DNA]</scope>
    <source>
        <strain evidence="8">NIH 2624 / FGSC A1156</strain>
    </source>
</reference>
<proteinExistence type="inferred from homology"/>
<dbReference type="RefSeq" id="XP_001218432.1">
    <property type="nucleotide sequence ID" value="XM_001218431.1"/>
</dbReference>
<evidence type="ECO:0000313" key="8">
    <source>
        <dbReference type="Proteomes" id="UP000007963"/>
    </source>
</evidence>
<gene>
    <name evidence="7" type="ORF">ATEG_09810</name>
</gene>
<dbReference type="Gene3D" id="2.40.100.10">
    <property type="entry name" value="Cyclophilin-like"/>
    <property type="match status" value="1"/>
</dbReference>
<feature type="region of interest" description="Disordered" evidence="5">
    <location>
        <begin position="185"/>
        <end position="213"/>
    </location>
</feature>
<dbReference type="GO" id="GO:0071013">
    <property type="term" value="C:catalytic step 2 spliceosome"/>
    <property type="evidence" value="ECO:0007669"/>
    <property type="project" value="TreeGrafter"/>
</dbReference>
<dbReference type="OrthoDB" id="442970at2759"/>
<dbReference type="VEuPathDB" id="FungiDB:ATEG_09810"/>
<dbReference type="InterPro" id="IPR020892">
    <property type="entry name" value="Cyclophilin-type_PPIase_CS"/>
</dbReference>
<feature type="region of interest" description="Disordered" evidence="5">
    <location>
        <begin position="398"/>
        <end position="436"/>
    </location>
</feature>
<dbReference type="GeneID" id="4354295"/>
<dbReference type="STRING" id="341663.Q0C924"/>
<evidence type="ECO:0000256" key="4">
    <source>
        <dbReference type="ARBA" id="ARBA00038509"/>
    </source>
</evidence>
<comment type="similarity">
    <text evidence="4">Belongs to the cyclophilin-type PPIase family. CWC27 subfamily.</text>
</comment>
<comment type="subcellular location">
    <subcellularLocation>
        <location evidence="2">Nucleus</location>
    </subcellularLocation>
</comment>
<keyword evidence="3" id="KW-0539">Nucleus</keyword>
<evidence type="ECO:0000259" key="6">
    <source>
        <dbReference type="PROSITE" id="PS50072"/>
    </source>
</evidence>
<dbReference type="SUPFAM" id="SSF50891">
    <property type="entry name" value="Cyclophilin-like"/>
    <property type="match status" value="1"/>
</dbReference>
<dbReference type="PRINTS" id="PR00153">
    <property type="entry name" value="CSAPPISMRASE"/>
</dbReference>
<dbReference type="eggNOG" id="KOG0885">
    <property type="taxonomic scope" value="Eukaryota"/>
</dbReference>
<evidence type="ECO:0000256" key="3">
    <source>
        <dbReference type="ARBA" id="ARBA00023242"/>
    </source>
</evidence>
<dbReference type="EMBL" id="CH476608">
    <property type="protein sequence ID" value="EAU30001.1"/>
    <property type="molecule type" value="Genomic_DNA"/>
</dbReference>
<evidence type="ECO:0000256" key="5">
    <source>
        <dbReference type="SAM" id="MobiDB-lite"/>
    </source>
</evidence>
<evidence type="ECO:0000256" key="2">
    <source>
        <dbReference type="ARBA" id="ARBA00004123"/>
    </source>
</evidence>
<dbReference type="InterPro" id="IPR044666">
    <property type="entry name" value="Cyclophilin_A-like"/>
</dbReference>
<dbReference type="InterPro" id="IPR029000">
    <property type="entry name" value="Cyclophilin-like_dom_sf"/>
</dbReference>
<dbReference type="AlphaFoldDB" id="Q0C924"/>
<sequence length="436" mass="47829">MDNYYAGTIFHRIVPDFIIQGGDPTGTGEGGVSIYEDPEFEYDPTARDPNEKVVLRDELHSRLRFNRRGLVGMAKSEDGSYGSQFFITLANAERELNGQCTLFGRIEGDSIYNMVKIAEAERVEGSDRPVYPVKIVSCEVGELGPLAGKVIKRDLAAKKAAGAAAEQPPPKKKKKAKAAKTLLSFGDDADTDIPSPERSPTPPPQSGRQAFLSRTNAEIENVKASMRRTVQMGPADSGRKLSALEAMIPETAIRGRKRPAAGTSSAANGITGFGSGAEREALKLFNAFKAKLESADSTTTSKTHTKGREKTPEKPAPAQDADDEEAQLCDLHFIANCQSCKSWDDGAEGDAAAPADDGDAGWLSHELRFGKDTLGKDLKWKQQHPDDVDSLMVIDPREREKEIVGGRRRGLERDRERDRKRERVGDLEWERSRKSK</sequence>
<dbReference type="Proteomes" id="UP000007963">
    <property type="component" value="Unassembled WGS sequence"/>
</dbReference>